<dbReference type="AlphaFoldDB" id="A0A2N8U718"/>
<organism evidence="8 9">
    <name type="scientific">Sporisorium reilianum f. sp. reilianum</name>
    <dbReference type="NCBI Taxonomy" id="72559"/>
    <lineage>
        <taxon>Eukaryota</taxon>
        <taxon>Fungi</taxon>
        <taxon>Dikarya</taxon>
        <taxon>Basidiomycota</taxon>
        <taxon>Ustilaginomycotina</taxon>
        <taxon>Ustilaginomycetes</taxon>
        <taxon>Ustilaginales</taxon>
        <taxon>Ustilaginaceae</taxon>
        <taxon>Sporisorium</taxon>
    </lineage>
</organism>
<dbReference type="Gene3D" id="3.40.190.10">
    <property type="entry name" value="Periplasmic binding protein-like II"/>
    <property type="match status" value="2"/>
</dbReference>
<feature type="compositionally biased region" description="Low complexity" evidence="6">
    <location>
        <begin position="976"/>
        <end position="985"/>
    </location>
</feature>
<feature type="region of interest" description="Disordered" evidence="6">
    <location>
        <begin position="366"/>
        <end position="502"/>
    </location>
</feature>
<accession>A0A2N8U718</accession>
<feature type="region of interest" description="Disordered" evidence="6">
    <location>
        <begin position="901"/>
        <end position="1020"/>
    </location>
</feature>
<evidence type="ECO:0000256" key="2">
    <source>
        <dbReference type="ARBA" id="ARBA00023141"/>
    </source>
</evidence>
<comment type="pathway">
    <text evidence="5">Amino-acid biosynthesis.</text>
</comment>
<feature type="compositionally biased region" description="Low complexity" evidence="6">
    <location>
        <begin position="944"/>
        <end position="966"/>
    </location>
</feature>
<feature type="compositionally biased region" description="Polar residues" evidence="6">
    <location>
        <begin position="392"/>
        <end position="406"/>
    </location>
</feature>
<feature type="compositionally biased region" description="Low complexity" evidence="6">
    <location>
        <begin position="438"/>
        <end position="456"/>
    </location>
</feature>
<gene>
    <name evidence="8" type="ORF">SRS1_10137</name>
</gene>
<dbReference type="InterPro" id="IPR001086">
    <property type="entry name" value="Preph_deHydtase"/>
</dbReference>
<dbReference type="Pfam" id="PF00800">
    <property type="entry name" value="PDT"/>
    <property type="match status" value="1"/>
</dbReference>
<evidence type="ECO:0000256" key="1">
    <source>
        <dbReference type="ARBA" id="ARBA00022605"/>
    </source>
</evidence>
<proteinExistence type="predicted"/>
<evidence type="ECO:0000256" key="3">
    <source>
        <dbReference type="ARBA" id="ARBA00023222"/>
    </source>
</evidence>
<dbReference type="PANTHER" id="PTHR21022:SF19">
    <property type="entry name" value="PREPHENATE DEHYDRATASE-RELATED"/>
    <property type="match status" value="1"/>
</dbReference>
<protein>
    <recommendedName>
        <fullName evidence="7">Prephenate dehydratase domain-containing protein</fullName>
    </recommendedName>
</protein>
<sequence length="1020" mass="106623">MASFFAKARERAEAAAQQLQAHHAASSANKTTSDASASVDATRSGAGSGSGSGSGSSSGFTYTGSVPHLLRQGLASVDPRYESTRQLHLLSQAIKGFNIDHEAAGREAKGLAKATFVWGQHHLPEKRHDGVGDEMLADVTDRLAYVWHEIGQLETAHSQRSEQARSRLKRFEKTEMELGQRRANRNKLKKELHDLVPERAIAAGSARAQEAQSRLQDLIDDDQADEESLSRLKRESVKEGYAAMFDSLIELGEKMALVARYGKLLTTLVPTDKSPFPATVKPRGDAIPLWDGASKTADVRAALASALSSFQPDLSLPTLPSDAALSTTTSLGRADTVSYGVSHLAELQDNQDAAAVASPVIAPAAAAEPLSPRRPSVSSDRADLLHPGSAAPQPSASGNGSAQKLNLSPTALPAPLLPPRPQRSPSATASDALRSPTANPFADPAGATAAAAGSSAVQEEEAHPPAGPPGPTVAETGVVPTGPGGPKSGTLRPRRSSASQRSASISAGAVAYLGPTGTYSHQAALKVFGEAGTNLIPMQSITGAIDFVRRGTPGNAKIAIVPVENSTFGPVRDTLDNLLGISNGDRHAFKPSDGAQLHVVGEACLSVDHALLCGPKTYHHLLQLQGDADPDAPIRDDTLSNITNVISHEQALGQCSHYLTRYLPQAQKKAVESTATAAVTALEFEAGTAPGRSSTSADHALGFSSNSLVAAVGAEAAATTVGVRVLRSRIQDVKDNRTRFLVLASEPLQALLAINALPQSLTRLYSPSTPAGKTGRSLLTINDALVSDLAAEAGSYSDHDSAFGRLTTQLQKLEGVSVRKVDRRPASSTNTTATNSSVWRSGYLFELQYPAASANVAEAKIRQVVAELSVGSSASTTLGDAAPITYLGSWLVDGSTLRGEATHSGASQAQHVSPTAGPSVSSLAQSTLPPSQLTEREKKELEAQQEAAEVQRHAAQARFSRQQQQADLYGVEAQPSGSSAAAGGARTQLLSGLQESEAEQRLDDEEGLPAYQPLDPGSRS</sequence>
<evidence type="ECO:0000313" key="9">
    <source>
        <dbReference type="Proteomes" id="UP000239563"/>
    </source>
</evidence>
<feature type="compositionally biased region" description="Polar residues" evidence="6">
    <location>
        <begin position="29"/>
        <end position="41"/>
    </location>
</feature>
<feature type="compositionally biased region" description="Low complexity" evidence="6">
    <location>
        <begin position="366"/>
        <end position="375"/>
    </location>
</feature>
<dbReference type="SUPFAM" id="SSF53850">
    <property type="entry name" value="Periplasmic binding protein-like II"/>
    <property type="match status" value="1"/>
</dbReference>
<evidence type="ECO:0000256" key="4">
    <source>
        <dbReference type="ARBA" id="ARBA00023239"/>
    </source>
</evidence>
<dbReference type="PROSITE" id="PS51171">
    <property type="entry name" value="PREPHENATE_DEHYDR_3"/>
    <property type="match status" value="1"/>
</dbReference>
<dbReference type="Gene3D" id="1.20.1270.60">
    <property type="entry name" value="Arfaptin homology (AH) domain/BAR domain"/>
    <property type="match status" value="1"/>
</dbReference>
<dbReference type="FunFam" id="3.40.190.10:FF:000391">
    <property type="entry name" value="Chromosome 1, whole genome shotgun sequence"/>
    <property type="match status" value="1"/>
</dbReference>
<evidence type="ECO:0000259" key="7">
    <source>
        <dbReference type="PROSITE" id="PS51171"/>
    </source>
</evidence>
<dbReference type="InterPro" id="IPR028245">
    <property type="entry name" value="PIL1/LSP1"/>
</dbReference>
<dbReference type="CDD" id="cd13532">
    <property type="entry name" value="PBP2_PDT_like"/>
    <property type="match status" value="1"/>
</dbReference>
<feature type="domain" description="Prephenate dehydratase" evidence="7">
    <location>
        <begin position="509"/>
        <end position="745"/>
    </location>
</feature>
<evidence type="ECO:0000256" key="5">
    <source>
        <dbReference type="ARBA" id="ARBA00029440"/>
    </source>
</evidence>
<dbReference type="Pfam" id="PF13805">
    <property type="entry name" value="Pil1"/>
    <property type="match status" value="1"/>
</dbReference>
<dbReference type="EMBL" id="LT795054">
    <property type="protein sequence ID" value="SJX60509.1"/>
    <property type="molecule type" value="Genomic_DNA"/>
</dbReference>
<evidence type="ECO:0000256" key="6">
    <source>
        <dbReference type="SAM" id="MobiDB-lite"/>
    </source>
</evidence>
<dbReference type="GO" id="GO:0009094">
    <property type="term" value="P:L-phenylalanine biosynthetic process"/>
    <property type="evidence" value="ECO:0007669"/>
    <property type="project" value="UniProtKB-KW"/>
</dbReference>
<feature type="compositionally biased region" description="Gly residues" evidence="6">
    <location>
        <begin position="46"/>
        <end position="56"/>
    </location>
</feature>
<feature type="region of interest" description="Disordered" evidence="6">
    <location>
        <begin position="12"/>
        <end position="59"/>
    </location>
</feature>
<feature type="compositionally biased region" description="Low complexity" evidence="6">
    <location>
        <begin position="14"/>
        <end position="28"/>
    </location>
</feature>
<keyword evidence="3" id="KW-0584">Phenylalanine biosynthesis</keyword>
<keyword evidence="4" id="KW-0456">Lyase</keyword>
<dbReference type="InterPro" id="IPR027267">
    <property type="entry name" value="AH/BAR_dom_sf"/>
</dbReference>
<dbReference type="GO" id="GO:0004664">
    <property type="term" value="F:prephenate dehydratase activity"/>
    <property type="evidence" value="ECO:0007669"/>
    <property type="project" value="InterPro"/>
</dbReference>
<dbReference type="GO" id="GO:0005737">
    <property type="term" value="C:cytoplasm"/>
    <property type="evidence" value="ECO:0007669"/>
    <property type="project" value="TreeGrafter"/>
</dbReference>
<name>A0A2N8U718_9BASI</name>
<feature type="compositionally biased region" description="Polar residues" evidence="6">
    <location>
        <begin position="904"/>
        <end position="933"/>
    </location>
</feature>
<evidence type="ECO:0000313" key="8">
    <source>
        <dbReference type="EMBL" id="SJX60509.1"/>
    </source>
</evidence>
<reference evidence="8 9" key="1">
    <citation type="submission" date="2017-02" db="EMBL/GenBank/DDBJ databases">
        <authorList>
            <person name="Peterson S.W."/>
        </authorList>
    </citation>
    <scope>NUCLEOTIDE SEQUENCE [LARGE SCALE GENOMIC DNA]</scope>
    <source>
        <strain evidence="8 9">SRS1_H2-8</strain>
    </source>
</reference>
<keyword evidence="2" id="KW-0057">Aromatic amino acid biosynthesis</keyword>
<feature type="compositionally biased region" description="Low complexity" evidence="6">
    <location>
        <begin position="472"/>
        <end position="481"/>
    </location>
</feature>
<dbReference type="Proteomes" id="UP000239563">
    <property type="component" value="Chromosome I"/>
</dbReference>
<dbReference type="PANTHER" id="PTHR21022">
    <property type="entry name" value="PREPHENATE DEHYDRATASE P PROTEIN"/>
    <property type="match status" value="1"/>
</dbReference>
<keyword evidence="1" id="KW-0028">Amino-acid biosynthesis</keyword>